<dbReference type="AlphaFoldDB" id="A0A7K1L1P0"/>
<dbReference type="Pfam" id="PF08530">
    <property type="entry name" value="PepX_C"/>
    <property type="match status" value="1"/>
</dbReference>
<dbReference type="Gene3D" id="3.40.50.1820">
    <property type="entry name" value="alpha/beta hydrolase"/>
    <property type="match status" value="1"/>
</dbReference>
<dbReference type="InterPro" id="IPR050585">
    <property type="entry name" value="Xaa-Pro_dipeptidyl-ppase/CocE"/>
</dbReference>
<dbReference type="InterPro" id="IPR029058">
    <property type="entry name" value="AB_hydrolase_fold"/>
</dbReference>
<dbReference type="SUPFAM" id="SSF53474">
    <property type="entry name" value="alpha/beta-Hydrolases"/>
    <property type="match status" value="1"/>
</dbReference>
<dbReference type="InterPro" id="IPR005674">
    <property type="entry name" value="CocE/Ser_esterase"/>
</dbReference>
<dbReference type="NCBIfam" id="TIGR00976">
    <property type="entry name" value="CocE_NonD"/>
    <property type="match status" value="1"/>
</dbReference>
<evidence type="ECO:0000313" key="3">
    <source>
        <dbReference type="EMBL" id="MUN38312.1"/>
    </source>
</evidence>
<dbReference type="SUPFAM" id="SSF49785">
    <property type="entry name" value="Galactose-binding domain-like"/>
    <property type="match status" value="1"/>
</dbReference>
<keyword evidence="1 3" id="KW-0378">Hydrolase</keyword>
<name>A0A7K1L1P0_9ACTN</name>
<dbReference type="Pfam" id="PF02129">
    <property type="entry name" value="Peptidase_S15"/>
    <property type="match status" value="1"/>
</dbReference>
<protein>
    <submittedName>
        <fullName evidence="3">CocE/NonD family hydrolase</fullName>
    </submittedName>
</protein>
<reference evidence="3 4" key="1">
    <citation type="submission" date="2019-11" db="EMBL/GenBank/DDBJ databases">
        <authorList>
            <person name="Cao P."/>
        </authorList>
    </citation>
    <scope>NUCLEOTIDE SEQUENCE [LARGE SCALE GENOMIC DNA]</scope>
    <source>
        <strain evidence="3 4">NEAU-AAG5</strain>
    </source>
</reference>
<dbReference type="PANTHER" id="PTHR43056">
    <property type="entry name" value="PEPTIDASE S9 PROLYL OLIGOPEPTIDASE"/>
    <property type="match status" value="1"/>
</dbReference>
<dbReference type="PANTHER" id="PTHR43056:SF10">
    <property type="entry name" value="COCE_NOND FAMILY, PUTATIVE (AFU_ORTHOLOGUE AFUA_7G00600)-RELATED"/>
    <property type="match status" value="1"/>
</dbReference>
<dbReference type="SMART" id="SM00939">
    <property type="entry name" value="PepX_C"/>
    <property type="match status" value="1"/>
</dbReference>
<organism evidence="3 4">
    <name type="scientific">Actinomadura litoris</name>
    <dbReference type="NCBI Taxonomy" id="2678616"/>
    <lineage>
        <taxon>Bacteria</taxon>
        <taxon>Bacillati</taxon>
        <taxon>Actinomycetota</taxon>
        <taxon>Actinomycetes</taxon>
        <taxon>Streptosporangiales</taxon>
        <taxon>Thermomonosporaceae</taxon>
        <taxon>Actinomadura</taxon>
    </lineage>
</organism>
<dbReference type="InterPro" id="IPR008979">
    <property type="entry name" value="Galactose-bd-like_sf"/>
</dbReference>
<evidence type="ECO:0000313" key="4">
    <source>
        <dbReference type="Proteomes" id="UP000432015"/>
    </source>
</evidence>
<dbReference type="RefSeq" id="WP_156217425.1">
    <property type="nucleotide sequence ID" value="NZ_WOFH01000005.1"/>
</dbReference>
<dbReference type="EMBL" id="WOFH01000005">
    <property type="protein sequence ID" value="MUN38312.1"/>
    <property type="molecule type" value="Genomic_DNA"/>
</dbReference>
<dbReference type="Proteomes" id="UP000432015">
    <property type="component" value="Unassembled WGS sequence"/>
</dbReference>
<gene>
    <name evidence="3" type="ORF">GNZ18_17105</name>
</gene>
<accession>A0A7K1L1P0</accession>
<comment type="caution">
    <text evidence="3">The sequence shown here is derived from an EMBL/GenBank/DDBJ whole genome shotgun (WGS) entry which is preliminary data.</text>
</comment>
<evidence type="ECO:0000259" key="2">
    <source>
        <dbReference type="SMART" id="SM00939"/>
    </source>
</evidence>
<dbReference type="InterPro" id="IPR000383">
    <property type="entry name" value="Xaa-Pro-like_dom"/>
</dbReference>
<feature type="domain" description="Xaa-Pro dipeptidyl-peptidase C-terminal" evidence="2">
    <location>
        <begin position="305"/>
        <end position="532"/>
    </location>
</feature>
<keyword evidence="4" id="KW-1185">Reference proteome</keyword>
<proteinExistence type="predicted"/>
<dbReference type="GO" id="GO:0008239">
    <property type="term" value="F:dipeptidyl-peptidase activity"/>
    <property type="evidence" value="ECO:0007669"/>
    <property type="project" value="InterPro"/>
</dbReference>
<sequence>MTVLGRLTERILGLPAASTSATSSAGAGAVGVARDLRVPMADGVDLLADLHRPRGAGPLPAVLVRTPYGRRQALVRVLVGVLARRGFQVVVQDVRGTGGSGGDFRAFHDERADGLATLAWLRAQPWCDGRVATAGASYLGFAQWALAPYADPPLAAMGLGVTASEMVGSFYPGGALSLHNTLVWSSLMGTRDGRPLTHARRVRRAMRHLPVGEADTAAVGRPEPFFREVTANAERREFWDATDHSAAVAATTAPASMVTGWWDLFLRGQLRDFEALQDAGRQPRITIGPWGHDLKALRAVLLDQVSWLDAHLHGDAAAPRRAPVRLHLQGAGRWLDVERWPPPGTEPTPLHLSHVLTWDGDASGAEPLAFTYDALDPTPSVGGPLLAPGRGGQRDNTRLERRGDVAVLTGAVLDRDLDLIGPVSAVIHVRTSTGHGDLFVRLSDVDPRGVSRNVTDGVLRIGAPGIVRAEVEMRPTAYRFRRGHRLRVLLAGGAFPRFARNHGRGEPAGRAVASRRVRFEVHRDADHPSSLLLPVWRG</sequence>
<dbReference type="Gene3D" id="2.60.120.260">
    <property type="entry name" value="Galactose-binding domain-like"/>
    <property type="match status" value="1"/>
</dbReference>
<evidence type="ECO:0000256" key="1">
    <source>
        <dbReference type="ARBA" id="ARBA00022801"/>
    </source>
</evidence>
<dbReference type="Gene3D" id="1.10.3020.10">
    <property type="entry name" value="alpha-amino acid ester hydrolase ( Helical cap domain)"/>
    <property type="match status" value="1"/>
</dbReference>
<dbReference type="InterPro" id="IPR013736">
    <property type="entry name" value="Xaa-Pro_dipept_C"/>
</dbReference>